<dbReference type="Proteomes" id="UP000798488">
    <property type="component" value="Unassembled WGS sequence"/>
</dbReference>
<dbReference type="RefSeq" id="WP_161823190.1">
    <property type="nucleotide sequence ID" value="NZ_LSRS01000008.1"/>
</dbReference>
<accession>A0A9D2WN99</accession>
<dbReference type="AlphaFoldDB" id="A0A9D2WN99"/>
<dbReference type="InterPro" id="IPR000944">
    <property type="entry name" value="Tscrpt_reg_Rrf2"/>
</dbReference>
<gene>
    <name evidence="1" type="ORF">SPSYN_02930</name>
</gene>
<reference evidence="1" key="1">
    <citation type="submission" date="2016-02" db="EMBL/GenBank/DDBJ databases">
        <title>Draft Genome Sequence of Sporotomaculum syntrophicum Strain FB, a Syntrophic Benzoate Degrader.</title>
        <authorList>
            <person name="Nobu M.K."/>
            <person name="Narihiro T."/>
            <person name="Qiu Y.-L."/>
            <person name="Ohashi A."/>
            <person name="Liu W.-T."/>
            <person name="Yuji S."/>
        </authorList>
    </citation>
    <scope>NUCLEOTIDE SEQUENCE</scope>
    <source>
        <strain evidence="1">FB</strain>
    </source>
</reference>
<protein>
    <submittedName>
        <fullName evidence="1">Uncharacterized protein</fullName>
    </submittedName>
</protein>
<dbReference type="OrthoDB" id="9808360at2"/>
<comment type="caution">
    <text evidence="1">The sequence shown here is derived from an EMBL/GenBank/DDBJ whole genome shotgun (WGS) entry which is preliminary data.</text>
</comment>
<name>A0A9D2WN99_9FIRM</name>
<keyword evidence="2" id="KW-1185">Reference proteome</keyword>
<dbReference type="PANTHER" id="PTHR33221:SF16">
    <property type="entry name" value="HTH-TYPE TRANSCRIPTIONAL REGULATOR SLR0846-RELATED"/>
    <property type="match status" value="1"/>
</dbReference>
<dbReference type="EMBL" id="LSRS01000008">
    <property type="protein sequence ID" value="KAF1084018.1"/>
    <property type="molecule type" value="Genomic_DNA"/>
</dbReference>
<evidence type="ECO:0000313" key="1">
    <source>
        <dbReference type="EMBL" id="KAF1084018.1"/>
    </source>
</evidence>
<evidence type="ECO:0000313" key="2">
    <source>
        <dbReference type="Proteomes" id="UP000798488"/>
    </source>
</evidence>
<dbReference type="Pfam" id="PF02082">
    <property type="entry name" value="Rrf2"/>
    <property type="match status" value="1"/>
</dbReference>
<organism evidence="1 2">
    <name type="scientific">Sporotomaculum syntrophicum</name>
    <dbReference type="NCBI Taxonomy" id="182264"/>
    <lineage>
        <taxon>Bacteria</taxon>
        <taxon>Bacillati</taxon>
        <taxon>Bacillota</taxon>
        <taxon>Clostridia</taxon>
        <taxon>Eubacteriales</taxon>
        <taxon>Desulfallaceae</taxon>
        <taxon>Sporotomaculum</taxon>
    </lineage>
</organism>
<dbReference type="SUPFAM" id="SSF46785">
    <property type="entry name" value="Winged helix' DNA-binding domain"/>
    <property type="match status" value="1"/>
</dbReference>
<dbReference type="InterPro" id="IPR036390">
    <property type="entry name" value="WH_DNA-bd_sf"/>
</dbReference>
<dbReference type="PANTHER" id="PTHR33221">
    <property type="entry name" value="WINGED HELIX-TURN-HELIX TRANSCRIPTIONAL REGULATOR, RRF2 FAMILY"/>
    <property type="match status" value="1"/>
</dbReference>
<sequence>MRISAKGRYALAAGYQLARMPRQITLLDVLSAVELSLIEPTEETVLEKAPEIEEAMRLAAFKKINDTLKNVMENITLEDLVTEAQKHKTDSGYMYYI</sequence>
<dbReference type="Gene3D" id="1.10.10.10">
    <property type="entry name" value="Winged helix-like DNA-binding domain superfamily/Winged helix DNA-binding domain"/>
    <property type="match status" value="1"/>
</dbReference>
<dbReference type="InterPro" id="IPR036388">
    <property type="entry name" value="WH-like_DNA-bd_sf"/>
</dbReference>
<proteinExistence type="predicted"/>
<dbReference type="GO" id="GO:0003700">
    <property type="term" value="F:DNA-binding transcription factor activity"/>
    <property type="evidence" value="ECO:0007669"/>
    <property type="project" value="TreeGrafter"/>
</dbReference>
<dbReference type="GO" id="GO:0005829">
    <property type="term" value="C:cytosol"/>
    <property type="evidence" value="ECO:0007669"/>
    <property type="project" value="TreeGrafter"/>
</dbReference>